<protein>
    <submittedName>
        <fullName evidence="4">Cell division protein SepF</fullName>
    </submittedName>
</protein>
<dbReference type="Gene3D" id="3.30.110.150">
    <property type="entry name" value="SepF-like protein"/>
    <property type="match status" value="1"/>
</dbReference>
<keyword evidence="3" id="KW-0131">Cell cycle</keyword>
<keyword evidence="1 4" id="KW-0132">Cell division</keyword>
<gene>
    <name evidence="4" type="primary">sepF_33</name>
    <name evidence="4" type="ORF">SDC9_202671</name>
</gene>
<name>A0A645IVV7_9ZZZZ</name>
<evidence type="ECO:0000313" key="4">
    <source>
        <dbReference type="EMBL" id="MPN54992.1"/>
    </source>
</evidence>
<evidence type="ECO:0000256" key="1">
    <source>
        <dbReference type="ARBA" id="ARBA00022618"/>
    </source>
</evidence>
<dbReference type="InterPro" id="IPR023052">
    <property type="entry name" value="Cell_div_SepF"/>
</dbReference>
<dbReference type="EMBL" id="VSSQ01123763">
    <property type="protein sequence ID" value="MPN54992.1"/>
    <property type="molecule type" value="Genomic_DNA"/>
</dbReference>
<comment type="caution">
    <text evidence="4">The sequence shown here is derived from an EMBL/GenBank/DDBJ whole genome shotgun (WGS) entry which is preliminary data.</text>
</comment>
<dbReference type="AlphaFoldDB" id="A0A645IVV7"/>
<dbReference type="PANTHER" id="PTHR35798">
    <property type="entry name" value="CELL DIVISION PROTEIN SEPF"/>
    <property type="match status" value="1"/>
</dbReference>
<dbReference type="GO" id="GO:0000917">
    <property type="term" value="P:division septum assembly"/>
    <property type="evidence" value="ECO:0007669"/>
    <property type="project" value="UniProtKB-KW"/>
</dbReference>
<proteinExistence type="predicted"/>
<sequence length="105" mass="11672">MAGFNDDKSQKVIVCKTEKFEEARALVDQLKSNKQVVLNFENNTLPGIPQKILDYVSGAVYALDGQCQQLGQDIFVFTLASVEIIKDNRSPFGKNEIGPWGTHRG</sequence>
<keyword evidence="2" id="KW-0717">Septation</keyword>
<dbReference type="InterPro" id="IPR007561">
    <property type="entry name" value="Cell_div_SepF/SepF-rel"/>
</dbReference>
<organism evidence="4">
    <name type="scientific">bioreactor metagenome</name>
    <dbReference type="NCBI Taxonomy" id="1076179"/>
    <lineage>
        <taxon>unclassified sequences</taxon>
        <taxon>metagenomes</taxon>
        <taxon>ecological metagenomes</taxon>
    </lineage>
</organism>
<dbReference type="Pfam" id="PF04472">
    <property type="entry name" value="SepF"/>
    <property type="match status" value="1"/>
</dbReference>
<dbReference type="InterPro" id="IPR038594">
    <property type="entry name" value="SepF-like_sf"/>
</dbReference>
<accession>A0A645IVV7</accession>
<dbReference type="PANTHER" id="PTHR35798:SF1">
    <property type="entry name" value="CELL DIVISION PROTEIN SEPF"/>
    <property type="match status" value="1"/>
</dbReference>
<reference evidence="4" key="1">
    <citation type="submission" date="2019-08" db="EMBL/GenBank/DDBJ databases">
        <authorList>
            <person name="Kucharzyk K."/>
            <person name="Murdoch R.W."/>
            <person name="Higgins S."/>
            <person name="Loffler F."/>
        </authorList>
    </citation>
    <scope>NUCLEOTIDE SEQUENCE</scope>
</reference>
<evidence type="ECO:0000256" key="3">
    <source>
        <dbReference type="ARBA" id="ARBA00023306"/>
    </source>
</evidence>
<evidence type="ECO:0000256" key="2">
    <source>
        <dbReference type="ARBA" id="ARBA00023210"/>
    </source>
</evidence>